<reference evidence="2 4" key="3">
    <citation type="submission" date="2018-06" db="EMBL/GenBank/DDBJ databases">
        <authorList>
            <consortium name="Pathogen Informatics"/>
            <person name="Doyle S."/>
        </authorList>
    </citation>
    <scope>NUCLEOTIDE SEQUENCE [LARGE SCALE GENOMIC DNA]</scope>
    <source>
        <strain evidence="2 4">NCTC11653</strain>
    </source>
</reference>
<evidence type="ECO:0000313" key="2">
    <source>
        <dbReference type="EMBL" id="SQA75879.1"/>
    </source>
</evidence>
<sequence>MNNFKHWKELQQRQQLAAFNTDSSALLWLKIKSILRKELLFEFLSSNHIKLQHTTMNLQFEELFNLLERDIPQSHSMLDNFIKQISHKQIEFFNQEQLISELYKLNHFQWGGDYQNSLDKYLISKYIKVKQPSYEELLSKFDTEINTTVQNYVLSSWYNHWSSILIENIFKQHPAVLPTIGQIKNVDFFINNIPFDLKVTYFPNEFMKLRRKEIGLPPELTFLKNKATELGIFFDKKDKTTNIQYEITEKLKDRNDATSLAVLNQLKQERLSIVTEAQKNPKPLIQWLYENQGEMRFGAENRLFLILVDTDDFENSWKLKRNINILQPTIHQYLNNFSKKDSLSLKIEFTYKNNPEKYTALADCIFIVK</sequence>
<dbReference type="EMBL" id="UAVP01000008">
    <property type="protein sequence ID" value="SQA75879.1"/>
    <property type="molecule type" value="Genomic_DNA"/>
</dbReference>
<reference evidence="3" key="2">
    <citation type="submission" date="2017-06" db="EMBL/GenBank/DDBJ databases">
        <title>Capnocytophaga spp. assemblies.</title>
        <authorList>
            <person name="Gulvik C.A."/>
        </authorList>
    </citation>
    <scope>NUCLEOTIDE SEQUENCE [LARGE SCALE GENOMIC DNA]</scope>
    <source>
        <strain evidence="3">KC1668</strain>
    </source>
</reference>
<organism evidence="2 4">
    <name type="scientific">Capnocytophaga sputigena</name>
    <dbReference type="NCBI Taxonomy" id="1019"/>
    <lineage>
        <taxon>Bacteria</taxon>
        <taxon>Pseudomonadati</taxon>
        <taxon>Bacteroidota</taxon>
        <taxon>Flavobacteriia</taxon>
        <taxon>Flavobacteriales</taxon>
        <taxon>Flavobacteriaceae</taxon>
        <taxon>Capnocytophaga</taxon>
    </lineage>
</organism>
<keyword evidence="3" id="KW-1185">Reference proteome</keyword>
<dbReference type="AlphaFoldDB" id="A0AAX2ICL9"/>
<name>A0AAX2ICL9_CAPSP</name>
<accession>A0AAX2ICL9</accession>
<dbReference type="EMBL" id="CP022385">
    <property type="protein sequence ID" value="ATA84359.1"/>
    <property type="molecule type" value="Genomic_DNA"/>
</dbReference>
<dbReference type="KEGG" id="cspu:CGC55_07515"/>
<dbReference type="REBASE" id="422396">
    <property type="entry name" value="Csp11653IIP"/>
</dbReference>
<evidence type="ECO:0000313" key="3">
    <source>
        <dbReference type="Proteomes" id="UP000217301"/>
    </source>
</evidence>
<reference evidence="1" key="1">
    <citation type="journal article" date="2017" name="Genome Announc.">
        <title>Twelve Complete Reference Genomes of Clinical Isolates in the Capnocytophaga Genus.</title>
        <authorList>
            <person name="Villarma A."/>
            <person name="Gulvik C.A."/>
            <person name="Rowe L.A."/>
            <person name="Sheth M."/>
            <person name="Juieng P."/>
            <person name="Nicholson A.C."/>
            <person name="Loparev V.N."/>
            <person name="McQuiston J.R."/>
        </authorList>
    </citation>
    <scope>NUCLEOTIDE SEQUENCE</scope>
    <source>
        <strain evidence="1">KC1668</strain>
    </source>
</reference>
<gene>
    <name evidence="1" type="ORF">CGC55_07515</name>
    <name evidence="2" type="ORF">NCTC11653_01792</name>
</gene>
<protein>
    <submittedName>
        <fullName evidence="2">Uncharacterized protein</fullName>
    </submittedName>
</protein>
<evidence type="ECO:0000313" key="4">
    <source>
        <dbReference type="Proteomes" id="UP000249902"/>
    </source>
</evidence>
<dbReference type="RefSeq" id="WP_002681314.1">
    <property type="nucleotide sequence ID" value="NZ_CP022385.1"/>
</dbReference>
<dbReference type="Proteomes" id="UP000217301">
    <property type="component" value="Chromosome"/>
</dbReference>
<proteinExistence type="predicted"/>
<dbReference type="Proteomes" id="UP000249902">
    <property type="component" value="Unassembled WGS sequence"/>
</dbReference>
<evidence type="ECO:0000313" key="1">
    <source>
        <dbReference type="EMBL" id="ATA84359.1"/>
    </source>
</evidence>